<dbReference type="Gene3D" id="3.40.50.300">
    <property type="entry name" value="P-loop containing nucleotide triphosphate hydrolases"/>
    <property type="match status" value="1"/>
</dbReference>
<dbReference type="PANTHER" id="PTHR34383">
    <property type="entry name" value="POLYPHOSPHATE:AMP PHOSPHOTRANSFERASE-RELATED"/>
    <property type="match status" value="1"/>
</dbReference>
<comment type="subunit">
    <text evidence="4">Homotetramer.</text>
</comment>
<comment type="similarity">
    <text evidence="1 4">Belongs to the polyphosphate kinase 2 (PPK2) family. Class I subfamily.</text>
</comment>
<dbReference type="Pfam" id="PF03976">
    <property type="entry name" value="PPK2"/>
    <property type="match status" value="1"/>
</dbReference>
<keyword evidence="3 4" id="KW-0418">Kinase</keyword>
<evidence type="ECO:0000256" key="2">
    <source>
        <dbReference type="ARBA" id="ARBA00022679"/>
    </source>
</evidence>
<gene>
    <name evidence="6" type="ORF">SAMN06273572_104249</name>
</gene>
<dbReference type="EMBL" id="OCTN01000004">
    <property type="protein sequence ID" value="SOH94550.1"/>
    <property type="molecule type" value="Genomic_DNA"/>
</dbReference>
<reference evidence="7" key="1">
    <citation type="submission" date="2017-09" db="EMBL/GenBank/DDBJ databases">
        <authorList>
            <person name="Varghese N."/>
            <person name="Submissions S."/>
        </authorList>
    </citation>
    <scope>NUCLEOTIDE SEQUENCE [LARGE SCALE GENOMIC DNA]</scope>
    <source>
        <strain evidence="7">C7</strain>
    </source>
</reference>
<name>A0A2C9CTM1_9RHOB</name>
<accession>A0A2C9CTM1</accession>
<sequence>MSENELVGQITDYFENDAPKSLRKLIEDGGKKEMLDPTYPYSDRMVRDEYEDTLDALQIELVKMQDWVLRTGARVVVIFEGRDAAGKGGTISRVRQNLNPRVVRTVALAKPTPKEAGEWYFQRYIKHLPSAGNITLFDRSWYNRGVVEHVFGFCTPEQREHWFMQAPELERMLVNDGVHVIKIWLNVGRAEQLRRFLAREADPLKHWKLSSIDVKGLSKWDAYTDAISETLTRTHTDVAPWTVIRSEDKRRARIGAIRHILSRLPCDLADPAVIGEQDDSIVGGPELILRDA</sequence>
<keyword evidence="2 4" id="KW-0808">Transferase</keyword>
<proteinExistence type="inferred from homology"/>
<organism evidence="6 7">
    <name type="scientific">Pontivivens marinum</name>
    <dbReference type="NCBI Taxonomy" id="1690039"/>
    <lineage>
        <taxon>Bacteria</taxon>
        <taxon>Pseudomonadati</taxon>
        <taxon>Pseudomonadota</taxon>
        <taxon>Alphaproteobacteria</taxon>
        <taxon>Rhodobacterales</taxon>
        <taxon>Paracoccaceae</taxon>
        <taxon>Pontivivens</taxon>
    </lineage>
</organism>
<dbReference type="EC" id="2.7.4.-" evidence="4"/>
<evidence type="ECO:0000313" key="7">
    <source>
        <dbReference type="Proteomes" id="UP000220034"/>
    </source>
</evidence>
<dbReference type="NCBIfam" id="TIGR03707">
    <property type="entry name" value="PPK2_P_aer"/>
    <property type="match status" value="1"/>
</dbReference>
<feature type="domain" description="Polyphosphate kinase-2-related" evidence="5">
    <location>
        <begin position="47"/>
        <end position="265"/>
    </location>
</feature>
<dbReference type="GO" id="GO:0006793">
    <property type="term" value="P:phosphorus metabolic process"/>
    <property type="evidence" value="ECO:0007669"/>
    <property type="project" value="InterPro"/>
</dbReference>
<dbReference type="InterPro" id="IPR022486">
    <property type="entry name" value="PPK2_PA0141"/>
</dbReference>
<evidence type="ECO:0000313" key="6">
    <source>
        <dbReference type="EMBL" id="SOH94550.1"/>
    </source>
</evidence>
<evidence type="ECO:0000259" key="5">
    <source>
        <dbReference type="Pfam" id="PF03976"/>
    </source>
</evidence>
<protein>
    <recommendedName>
        <fullName evidence="4">ADP/GDP-polyphosphate phosphotransferase</fullName>
        <ecNumber evidence="4">2.7.4.-</ecNumber>
    </recommendedName>
    <alternativeName>
        <fullName evidence="4">Polyphosphate kinase PPK2</fullName>
    </alternativeName>
</protein>
<dbReference type="RefSeq" id="WP_097930232.1">
    <property type="nucleotide sequence ID" value="NZ_OCTN01000004.1"/>
</dbReference>
<dbReference type="InterPro" id="IPR027417">
    <property type="entry name" value="P-loop_NTPase"/>
</dbReference>
<keyword evidence="7" id="KW-1185">Reference proteome</keyword>
<dbReference type="Proteomes" id="UP000220034">
    <property type="component" value="Unassembled WGS sequence"/>
</dbReference>
<dbReference type="InterPro" id="IPR022488">
    <property type="entry name" value="PPK2-related"/>
</dbReference>
<evidence type="ECO:0000256" key="3">
    <source>
        <dbReference type="ARBA" id="ARBA00022777"/>
    </source>
</evidence>
<dbReference type="PIRSF" id="PIRSF028756">
    <property type="entry name" value="PPK2_prd"/>
    <property type="match status" value="1"/>
</dbReference>
<evidence type="ECO:0000256" key="4">
    <source>
        <dbReference type="RuleBase" id="RU369062"/>
    </source>
</evidence>
<dbReference type="InterPro" id="IPR016898">
    <property type="entry name" value="Polyphosphate_phosphotransfera"/>
</dbReference>
<dbReference type="AlphaFoldDB" id="A0A2C9CTM1"/>
<dbReference type="OrthoDB" id="9775224at2"/>
<dbReference type="SUPFAM" id="SSF52540">
    <property type="entry name" value="P-loop containing nucleoside triphosphate hydrolases"/>
    <property type="match status" value="1"/>
</dbReference>
<dbReference type="GO" id="GO:0008976">
    <property type="term" value="F:polyphosphate kinase activity"/>
    <property type="evidence" value="ECO:0007669"/>
    <property type="project" value="UniProtKB-UniRule"/>
</dbReference>
<dbReference type="PANTHER" id="PTHR34383:SF1">
    <property type="entry name" value="ADP-POLYPHOSPHATE PHOSPHOTRANSFERASE"/>
    <property type="match status" value="1"/>
</dbReference>
<evidence type="ECO:0000256" key="1">
    <source>
        <dbReference type="ARBA" id="ARBA00009924"/>
    </source>
</evidence>
<comment type="function">
    <text evidence="4">Uses inorganic polyphosphate (polyP) as a donor to convert GDP to GTP or ADP to ATP.</text>
</comment>